<dbReference type="RefSeq" id="XP_001418035.1">
    <property type="nucleotide sequence ID" value="XM_001417998.1"/>
</dbReference>
<evidence type="ECO:0000256" key="1">
    <source>
        <dbReference type="ARBA" id="ARBA00022723"/>
    </source>
</evidence>
<sequence length="211" mass="21890">MDFVQDVTPELASSRFGVASASNASAGASAGGALGGASADGARKSGRARKISKALRRVDAATRAEVAAARLDSFESDVAIVPGTTGEGEGEDEDDDEFVFNENARDGEAVIVKGKKKAGKRTTRGVAENRRAVAARTFNALLEQSFIDRAPEGTPTYLTAAAGPSKAGAPRKFCSVCGFQAPYGCARCGMRFCSKKCSAVHAETRCLKMVG</sequence>
<proteinExistence type="predicted"/>
<evidence type="ECO:0000259" key="6">
    <source>
        <dbReference type="PROSITE" id="PS51083"/>
    </source>
</evidence>
<keyword evidence="3" id="KW-0862">Zinc</keyword>
<evidence type="ECO:0000256" key="2">
    <source>
        <dbReference type="ARBA" id="ARBA00022771"/>
    </source>
</evidence>
<dbReference type="InterPro" id="IPR007529">
    <property type="entry name" value="Znf_HIT"/>
</dbReference>
<dbReference type="CDD" id="cd21437">
    <property type="entry name" value="zf-HIT_ZNHIT1_like"/>
    <property type="match status" value="1"/>
</dbReference>
<keyword evidence="2 4" id="KW-0863">Zinc-finger</keyword>
<evidence type="ECO:0000256" key="4">
    <source>
        <dbReference type="PROSITE-ProRule" id="PRU00453"/>
    </source>
</evidence>
<dbReference type="Proteomes" id="UP000001568">
    <property type="component" value="Chromosome 5"/>
</dbReference>
<gene>
    <name evidence="7" type="ORF">OSTLU_15489</name>
</gene>
<dbReference type="Pfam" id="PF04438">
    <property type="entry name" value="zf-HIT"/>
    <property type="match status" value="1"/>
</dbReference>
<dbReference type="GeneID" id="5001893"/>
<organism evidence="7 8">
    <name type="scientific">Ostreococcus lucimarinus (strain CCE9901)</name>
    <dbReference type="NCBI Taxonomy" id="436017"/>
    <lineage>
        <taxon>Eukaryota</taxon>
        <taxon>Viridiplantae</taxon>
        <taxon>Chlorophyta</taxon>
        <taxon>Mamiellophyceae</taxon>
        <taxon>Mamiellales</taxon>
        <taxon>Bathycoccaceae</taxon>
        <taxon>Ostreococcus</taxon>
    </lineage>
</organism>
<dbReference type="eggNOG" id="KOG3362">
    <property type="taxonomic scope" value="Eukaryota"/>
</dbReference>
<evidence type="ECO:0000256" key="3">
    <source>
        <dbReference type="ARBA" id="ARBA00022833"/>
    </source>
</evidence>
<accession>A4RXQ8</accession>
<dbReference type="KEGG" id="olu:OSTLU_15489"/>
<keyword evidence="8" id="KW-1185">Reference proteome</keyword>
<protein>
    <recommendedName>
        <fullName evidence="6">HIT-type domain-containing protein</fullName>
    </recommendedName>
</protein>
<dbReference type="Gramene" id="ABO96328">
    <property type="protein sequence ID" value="ABO96328"/>
    <property type="gene ID" value="OSTLU_15489"/>
</dbReference>
<feature type="region of interest" description="Disordered" evidence="5">
    <location>
        <begin position="25"/>
        <end position="48"/>
    </location>
</feature>
<keyword evidence="1" id="KW-0479">Metal-binding</keyword>
<dbReference type="InterPro" id="IPR039723">
    <property type="entry name" value="Vps71/ZNHIT1"/>
</dbReference>
<dbReference type="OMA" id="CIPCGAR"/>
<dbReference type="HOGENOM" id="CLU_106918_0_1_1"/>
<dbReference type="AlphaFoldDB" id="A4RXQ8"/>
<dbReference type="GO" id="GO:0008270">
    <property type="term" value="F:zinc ion binding"/>
    <property type="evidence" value="ECO:0007669"/>
    <property type="project" value="UniProtKB-UniRule"/>
</dbReference>
<dbReference type="GO" id="GO:0005634">
    <property type="term" value="C:nucleus"/>
    <property type="evidence" value="ECO:0007669"/>
    <property type="project" value="UniProtKB-ARBA"/>
</dbReference>
<name>A4RXQ8_OSTLU</name>
<evidence type="ECO:0000313" key="8">
    <source>
        <dbReference type="Proteomes" id="UP000001568"/>
    </source>
</evidence>
<evidence type="ECO:0000256" key="5">
    <source>
        <dbReference type="SAM" id="MobiDB-lite"/>
    </source>
</evidence>
<reference evidence="7 8" key="1">
    <citation type="journal article" date="2007" name="Proc. Natl. Acad. Sci. U.S.A.">
        <title>The tiny eukaryote Ostreococcus provides genomic insights into the paradox of plankton speciation.</title>
        <authorList>
            <person name="Palenik B."/>
            <person name="Grimwood J."/>
            <person name="Aerts A."/>
            <person name="Rouze P."/>
            <person name="Salamov A."/>
            <person name="Putnam N."/>
            <person name="Dupont C."/>
            <person name="Jorgensen R."/>
            <person name="Derelle E."/>
            <person name="Rombauts S."/>
            <person name="Zhou K."/>
            <person name="Otillar R."/>
            <person name="Merchant S.S."/>
            <person name="Podell S."/>
            <person name="Gaasterland T."/>
            <person name="Napoli C."/>
            <person name="Gendler K."/>
            <person name="Manuell A."/>
            <person name="Tai V."/>
            <person name="Vallon O."/>
            <person name="Piganeau G."/>
            <person name="Jancek S."/>
            <person name="Heijde M."/>
            <person name="Jabbari K."/>
            <person name="Bowler C."/>
            <person name="Lohr M."/>
            <person name="Robbens S."/>
            <person name="Werner G."/>
            <person name="Dubchak I."/>
            <person name="Pazour G.J."/>
            <person name="Ren Q."/>
            <person name="Paulsen I."/>
            <person name="Delwiche C."/>
            <person name="Schmutz J."/>
            <person name="Rokhsar D."/>
            <person name="Van de Peer Y."/>
            <person name="Moreau H."/>
            <person name="Grigoriev I.V."/>
        </authorList>
    </citation>
    <scope>NUCLEOTIDE SEQUENCE [LARGE SCALE GENOMIC DNA]</scope>
    <source>
        <strain evidence="7 8">CCE9901</strain>
    </source>
</reference>
<dbReference type="PROSITE" id="PS51083">
    <property type="entry name" value="ZF_HIT"/>
    <property type="match status" value="1"/>
</dbReference>
<evidence type="ECO:0000313" key="7">
    <source>
        <dbReference type="EMBL" id="ABO96328.1"/>
    </source>
</evidence>
<dbReference type="PANTHER" id="PTHR13093">
    <property type="entry name" value="ZINC FINGER HIT DOMAIN CONTAINING PROTEIN 1"/>
    <property type="match status" value="1"/>
</dbReference>
<dbReference type="EMBL" id="CP000585">
    <property type="protein sequence ID" value="ABO96328.1"/>
    <property type="molecule type" value="Genomic_DNA"/>
</dbReference>
<feature type="domain" description="HIT-type" evidence="6">
    <location>
        <begin position="174"/>
        <end position="206"/>
    </location>
</feature>
<dbReference type="GO" id="GO:0006338">
    <property type="term" value="P:chromatin remodeling"/>
    <property type="evidence" value="ECO:0007669"/>
    <property type="project" value="InterPro"/>
</dbReference>
<dbReference type="STRING" id="436017.A4RXQ8"/>
<dbReference type="OrthoDB" id="74807at2759"/>